<keyword evidence="12" id="KW-1185">Reference proteome</keyword>
<reference evidence="11" key="1">
    <citation type="submission" date="2020-12" db="EMBL/GenBank/DDBJ databases">
        <title>Metabolic potential, ecology and presence of endohyphal bacteria is reflected in genomic diversity of Mucoromycotina.</title>
        <authorList>
            <person name="Muszewska A."/>
            <person name="Okrasinska A."/>
            <person name="Steczkiewicz K."/>
            <person name="Drgas O."/>
            <person name="Orlowska M."/>
            <person name="Perlinska-Lenart U."/>
            <person name="Aleksandrzak-Piekarczyk T."/>
            <person name="Szatraj K."/>
            <person name="Zielenkiewicz U."/>
            <person name="Pilsyk S."/>
            <person name="Malc E."/>
            <person name="Mieczkowski P."/>
            <person name="Kruszewska J.S."/>
            <person name="Biernat P."/>
            <person name="Pawlowska J."/>
        </authorList>
    </citation>
    <scope>NUCLEOTIDE SEQUENCE</scope>
    <source>
        <strain evidence="11">WA0000017839</strain>
    </source>
</reference>
<dbReference type="Gene3D" id="3.30.420.10">
    <property type="entry name" value="Ribonuclease H-like superfamily/Ribonuclease H"/>
    <property type="match status" value="1"/>
</dbReference>
<comment type="subcellular location">
    <subcellularLocation>
        <location evidence="1">Nucleus</location>
    </subcellularLocation>
</comment>
<dbReference type="InterPro" id="IPR051132">
    <property type="entry name" value="3-5_Exonuclease_domain"/>
</dbReference>
<proteinExistence type="predicted"/>
<evidence type="ECO:0000256" key="9">
    <source>
        <dbReference type="ARBA" id="ARBA00042761"/>
    </source>
</evidence>
<keyword evidence="7" id="KW-0539">Nucleus</keyword>
<keyword evidence="4" id="KW-0378">Hydrolase</keyword>
<evidence type="ECO:0000256" key="8">
    <source>
        <dbReference type="ARBA" id="ARBA00040531"/>
    </source>
</evidence>
<evidence type="ECO:0000256" key="7">
    <source>
        <dbReference type="ARBA" id="ARBA00023242"/>
    </source>
</evidence>
<sequence>MIALSKETLILDLIASGRFEVVIQPYPEVSKQDHDSVHSLQPEQLPQNLVKVLTDSKIVKIGKNISGDLLRFRYFGLQNFPGQLELGTFCKDKDLIERRSFSLADICGFVLKVQLPKKNLIRCGNWEAENLSEEQINYAALDAWVSLEIYNRAGSFVAFHLDSTAKSSAAAYGFLFANNTPDNNEIHNPTNINGALVVNVVKVQVPGFPVDCYGDNLMLNDFNGPDFKVYIKRKFLFTASERVHFPAHGDTNNIS</sequence>
<evidence type="ECO:0000256" key="4">
    <source>
        <dbReference type="ARBA" id="ARBA00022801"/>
    </source>
</evidence>
<dbReference type="GO" id="GO:0005634">
    <property type="term" value="C:nucleus"/>
    <property type="evidence" value="ECO:0007669"/>
    <property type="project" value="UniProtKB-SubCell"/>
</dbReference>
<feature type="domain" description="3'-5' exonuclease" evidence="10">
    <location>
        <begin position="2"/>
        <end position="151"/>
    </location>
</feature>
<dbReference type="PANTHER" id="PTHR13620">
    <property type="entry name" value="3-5 EXONUCLEASE"/>
    <property type="match status" value="1"/>
</dbReference>
<evidence type="ECO:0000256" key="3">
    <source>
        <dbReference type="ARBA" id="ARBA00022723"/>
    </source>
</evidence>
<evidence type="ECO:0000313" key="12">
    <source>
        <dbReference type="Proteomes" id="UP000603453"/>
    </source>
</evidence>
<evidence type="ECO:0000256" key="6">
    <source>
        <dbReference type="ARBA" id="ARBA00022842"/>
    </source>
</evidence>
<evidence type="ECO:0000313" key="11">
    <source>
        <dbReference type="EMBL" id="KAG2196356.1"/>
    </source>
</evidence>
<dbReference type="GO" id="GO:0046872">
    <property type="term" value="F:metal ion binding"/>
    <property type="evidence" value="ECO:0007669"/>
    <property type="project" value="UniProtKB-KW"/>
</dbReference>
<name>A0A8H7URY1_9FUNG</name>
<evidence type="ECO:0000256" key="1">
    <source>
        <dbReference type="ARBA" id="ARBA00004123"/>
    </source>
</evidence>
<keyword evidence="3" id="KW-0479">Metal-binding</keyword>
<dbReference type="AlphaFoldDB" id="A0A8H7URY1"/>
<dbReference type="Pfam" id="PF01612">
    <property type="entry name" value="DNA_pol_A_exo1"/>
    <property type="match status" value="1"/>
</dbReference>
<protein>
    <recommendedName>
        <fullName evidence="8">3'-5' exonuclease</fullName>
    </recommendedName>
    <alternativeName>
        <fullName evidence="9">Werner Syndrome-like exonuclease</fullName>
    </alternativeName>
</protein>
<gene>
    <name evidence="11" type="ORF">INT47_010791</name>
</gene>
<evidence type="ECO:0000256" key="2">
    <source>
        <dbReference type="ARBA" id="ARBA00022722"/>
    </source>
</evidence>
<dbReference type="GO" id="GO:0003676">
    <property type="term" value="F:nucleic acid binding"/>
    <property type="evidence" value="ECO:0007669"/>
    <property type="project" value="InterPro"/>
</dbReference>
<evidence type="ECO:0000256" key="5">
    <source>
        <dbReference type="ARBA" id="ARBA00022839"/>
    </source>
</evidence>
<evidence type="ECO:0000259" key="10">
    <source>
        <dbReference type="Pfam" id="PF01612"/>
    </source>
</evidence>
<keyword evidence="5" id="KW-0269">Exonuclease</keyword>
<keyword evidence="2" id="KW-0540">Nuclease</keyword>
<dbReference type="InterPro" id="IPR036397">
    <property type="entry name" value="RNaseH_sf"/>
</dbReference>
<dbReference type="Proteomes" id="UP000603453">
    <property type="component" value="Unassembled WGS sequence"/>
</dbReference>
<dbReference type="SUPFAM" id="SSF53098">
    <property type="entry name" value="Ribonuclease H-like"/>
    <property type="match status" value="1"/>
</dbReference>
<accession>A0A8H7URY1</accession>
<dbReference type="InterPro" id="IPR002562">
    <property type="entry name" value="3'-5'_exonuclease_dom"/>
</dbReference>
<dbReference type="InterPro" id="IPR012337">
    <property type="entry name" value="RNaseH-like_sf"/>
</dbReference>
<dbReference type="PANTHER" id="PTHR13620:SF109">
    <property type="entry name" value="3'-5' EXONUCLEASE"/>
    <property type="match status" value="1"/>
</dbReference>
<keyword evidence="6" id="KW-0460">Magnesium</keyword>
<dbReference type="OrthoDB" id="2290812at2759"/>
<dbReference type="GO" id="GO:0008408">
    <property type="term" value="F:3'-5' exonuclease activity"/>
    <property type="evidence" value="ECO:0007669"/>
    <property type="project" value="InterPro"/>
</dbReference>
<organism evidence="11 12">
    <name type="scientific">Mucor saturninus</name>
    <dbReference type="NCBI Taxonomy" id="64648"/>
    <lineage>
        <taxon>Eukaryota</taxon>
        <taxon>Fungi</taxon>
        <taxon>Fungi incertae sedis</taxon>
        <taxon>Mucoromycota</taxon>
        <taxon>Mucoromycotina</taxon>
        <taxon>Mucoromycetes</taxon>
        <taxon>Mucorales</taxon>
        <taxon>Mucorineae</taxon>
        <taxon>Mucoraceae</taxon>
        <taxon>Mucor</taxon>
    </lineage>
</organism>
<dbReference type="GO" id="GO:0006139">
    <property type="term" value="P:nucleobase-containing compound metabolic process"/>
    <property type="evidence" value="ECO:0007669"/>
    <property type="project" value="InterPro"/>
</dbReference>
<comment type="caution">
    <text evidence="11">The sequence shown here is derived from an EMBL/GenBank/DDBJ whole genome shotgun (WGS) entry which is preliminary data.</text>
</comment>
<dbReference type="EMBL" id="JAEPRD010000148">
    <property type="protein sequence ID" value="KAG2196356.1"/>
    <property type="molecule type" value="Genomic_DNA"/>
</dbReference>
<dbReference type="CDD" id="cd06141">
    <property type="entry name" value="WRN_exo"/>
    <property type="match status" value="1"/>
</dbReference>